<dbReference type="AlphaFoldDB" id="A0AA39FX50"/>
<feature type="compositionally biased region" description="Polar residues" evidence="1">
    <location>
        <begin position="1"/>
        <end position="13"/>
    </location>
</feature>
<dbReference type="SUPFAM" id="SSF52540">
    <property type="entry name" value="P-loop containing nucleoside triphosphate hydrolases"/>
    <property type="match status" value="1"/>
</dbReference>
<sequence length="360" mass="41226">MDNDVNLINSHMNNKSDESLENIKQKPEKIIKRNKHRKIKLETDIVHNSSCQPVTEISTSSTNSQNIKKEPEQQIIQSNNHYLHLPFKSEQTKKKLRPLMHQEITQTKISINMCVKIIFFLLITAMAVIIANLLNEFNGNSFDFANADLELKAKIYGQDNAINEFIDYYRENNEPFHLVVFVGGSGVGKSYTGKIIKNNFLHSHNIFEYTPPLDSIRESAFDKLSSLHCNLVILEHLTTNHLLNLVNFIKFLSNEKERPCAMILAILNPENTDDNLIKTIDLKESVKQINMELSLLDIPFKIITFNPLTSDIIDNCIRNEAKKSNITLTEKQFLEVKRHLSLINSGCKGAYAKVQLYAKT</sequence>
<keyword evidence="2" id="KW-0472">Membrane</keyword>
<keyword evidence="2" id="KW-1133">Transmembrane helix</keyword>
<dbReference type="Proteomes" id="UP001168990">
    <property type="component" value="Unassembled WGS sequence"/>
</dbReference>
<dbReference type="Gene3D" id="3.40.50.300">
    <property type="entry name" value="P-loop containing nucleotide triphosphate hydrolases"/>
    <property type="match status" value="1"/>
</dbReference>
<feature type="transmembrane region" description="Helical" evidence="2">
    <location>
        <begin position="113"/>
        <end position="134"/>
    </location>
</feature>
<feature type="region of interest" description="Disordered" evidence="1">
    <location>
        <begin position="1"/>
        <end position="20"/>
    </location>
</feature>
<keyword evidence="4" id="KW-1185">Reference proteome</keyword>
<evidence type="ECO:0000256" key="2">
    <source>
        <dbReference type="SAM" id="Phobius"/>
    </source>
</evidence>
<proteinExistence type="predicted"/>
<evidence type="ECO:0000313" key="4">
    <source>
        <dbReference type="Proteomes" id="UP001168990"/>
    </source>
</evidence>
<accession>A0AA39FX50</accession>
<keyword evidence="2" id="KW-0812">Transmembrane</keyword>
<reference evidence="3" key="1">
    <citation type="journal article" date="2023" name="bioRxiv">
        <title>Scaffold-level genome assemblies of two parasitoid biocontrol wasps reveal the parthenogenesis mechanism and an associated novel virus.</title>
        <authorList>
            <person name="Inwood S."/>
            <person name="Skelly J."/>
            <person name="Guhlin J."/>
            <person name="Harrop T."/>
            <person name="Goldson S."/>
            <person name="Dearden P."/>
        </authorList>
    </citation>
    <scope>NUCLEOTIDE SEQUENCE</scope>
    <source>
        <strain evidence="3">Irish</strain>
        <tissue evidence="3">Whole body</tissue>
    </source>
</reference>
<organism evidence="3 4">
    <name type="scientific">Microctonus aethiopoides</name>
    <dbReference type="NCBI Taxonomy" id="144406"/>
    <lineage>
        <taxon>Eukaryota</taxon>
        <taxon>Metazoa</taxon>
        <taxon>Ecdysozoa</taxon>
        <taxon>Arthropoda</taxon>
        <taxon>Hexapoda</taxon>
        <taxon>Insecta</taxon>
        <taxon>Pterygota</taxon>
        <taxon>Neoptera</taxon>
        <taxon>Endopterygota</taxon>
        <taxon>Hymenoptera</taxon>
        <taxon>Apocrita</taxon>
        <taxon>Ichneumonoidea</taxon>
        <taxon>Braconidae</taxon>
        <taxon>Euphorinae</taxon>
        <taxon>Microctonus</taxon>
    </lineage>
</organism>
<dbReference type="EMBL" id="JAQQBS010000001">
    <property type="protein sequence ID" value="KAK0177464.1"/>
    <property type="molecule type" value="Genomic_DNA"/>
</dbReference>
<protein>
    <submittedName>
        <fullName evidence="3">Uncharacterized protein</fullName>
    </submittedName>
</protein>
<name>A0AA39FX50_9HYME</name>
<reference evidence="3" key="2">
    <citation type="submission" date="2023-03" db="EMBL/GenBank/DDBJ databases">
        <authorList>
            <person name="Inwood S.N."/>
            <person name="Skelly J.G."/>
            <person name="Guhlin J."/>
            <person name="Harrop T.W.R."/>
            <person name="Goldson S.G."/>
            <person name="Dearden P.K."/>
        </authorList>
    </citation>
    <scope>NUCLEOTIDE SEQUENCE</scope>
    <source>
        <strain evidence="3">Irish</strain>
        <tissue evidence="3">Whole body</tissue>
    </source>
</reference>
<evidence type="ECO:0000313" key="3">
    <source>
        <dbReference type="EMBL" id="KAK0177464.1"/>
    </source>
</evidence>
<gene>
    <name evidence="3" type="ORF">PV328_001515</name>
</gene>
<dbReference type="InterPro" id="IPR027417">
    <property type="entry name" value="P-loop_NTPase"/>
</dbReference>
<comment type="caution">
    <text evidence="3">The sequence shown here is derived from an EMBL/GenBank/DDBJ whole genome shotgun (WGS) entry which is preliminary data.</text>
</comment>
<evidence type="ECO:0000256" key="1">
    <source>
        <dbReference type="SAM" id="MobiDB-lite"/>
    </source>
</evidence>